<evidence type="ECO:0000313" key="2">
    <source>
        <dbReference type="EMBL" id="TPP09791.1"/>
    </source>
</evidence>
<keyword evidence="3" id="KW-1185">Reference proteome</keyword>
<organism evidence="2 3">
    <name type="scientific">Rhizobium glycinendophyticum</name>
    <dbReference type="NCBI Taxonomy" id="2589807"/>
    <lineage>
        <taxon>Bacteria</taxon>
        <taxon>Pseudomonadati</taxon>
        <taxon>Pseudomonadota</taxon>
        <taxon>Alphaproteobacteria</taxon>
        <taxon>Hyphomicrobiales</taxon>
        <taxon>Rhizobiaceae</taxon>
        <taxon>Rhizobium/Agrobacterium group</taxon>
        <taxon>Rhizobium</taxon>
    </lineage>
</organism>
<accession>A0A504USU7</accession>
<feature type="compositionally biased region" description="Basic and acidic residues" evidence="1">
    <location>
        <begin position="89"/>
        <end position="98"/>
    </location>
</feature>
<sequence>MTDPLENKATAAKAGLSEAEALGASGSGKPKLSAAEEQRRLRVAVKLRENLARRKQQARARRAGEAEDGEGLPAANLSNPDATAIEDGTTDRRAPSGE</sequence>
<dbReference type="RefSeq" id="WP_140826169.1">
    <property type="nucleotide sequence ID" value="NZ_VFYP01000001.1"/>
</dbReference>
<protein>
    <submittedName>
        <fullName evidence="2">Uncharacterized protein</fullName>
    </submittedName>
</protein>
<evidence type="ECO:0000313" key="3">
    <source>
        <dbReference type="Proteomes" id="UP000316429"/>
    </source>
</evidence>
<dbReference type="Proteomes" id="UP000316429">
    <property type="component" value="Unassembled WGS sequence"/>
</dbReference>
<reference evidence="2 3" key="1">
    <citation type="submission" date="2019-06" db="EMBL/GenBank/DDBJ databases">
        <title>Rhizobium sp. CL12 isolated from roots of soybean.</title>
        <authorList>
            <person name="Wang C."/>
        </authorList>
    </citation>
    <scope>NUCLEOTIDE SEQUENCE [LARGE SCALE GENOMIC DNA]</scope>
    <source>
        <strain evidence="2 3">CL12</strain>
    </source>
</reference>
<gene>
    <name evidence="2" type="ORF">FJQ55_02625</name>
</gene>
<evidence type="ECO:0000256" key="1">
    <source>
        <dbReference type="SAM" id="MobiDB-lite"/>
    </source>
</evidence>
<comment type="caution">
    <text evidence="2">The sequence shown here is derived from an EMBL/GenBank/DDBJ whole genome shotgun (WGS) entry which is preliminary data.</text>
</comment>
<dbReference type="EMBL" id="VFYP01000001">
    <property type="protein sequence ID" value="TPP09791.1"/>
    <property type="molecule type" value="Genomic_DNA"/>
</dbReference>
<feature type="region of interest" description="Disordered" evidence="1">
    <location>
        <begin position="51"/>
        <end position="98"/>
    </location>
</feature>
<dbReference type="OrthoDB" id="8404082at2"/>
<feature type="region of interest" description="Disordered" evidence="1">
    <location>
        <begin position="17"/>
        <end position="37"/>
    </location>
</feature>
<dbReference type="AlphaFoldDB" id="A0A504USU7"/>
<name>A0A504USU7_9HYPH</name>
<proteinExistence type="predicted"/>